<accession>A0ABT2UPM0</accession>
<dbReference type="EMBL" id="JAOQIO010000107">
    <property type="protein sequence ID" value="MCU6796585.1"/>
    <property type="molecule type" value="Genomic_DNA"/>
</dbReference>
<dbReference type="Pfam" id="PF13712">
    <property type="entry name" value="Glyco_tranf_2_5"/>
    <property type="match status" value="1"/>
</dbReference>
<reference evidence="2 3" key="1">
    <citation type="submission" date="2022-09" db="EMBL/GenBank/DDBJ databases">
        <authorList>
            <person name="Han X.L."/>
            <person name="Wang Q."/>
            <person name="Lu T."/>
        </authorList>
    </citation>
    <scope>NUCLEOTIDE SEQUENCE [LARGE SCALE GENOMIC DNA]</scope>
    <source>
        <strain evidence="2 3">WQ 127069</strain>
    </source>
</reference>
<keyword evidence="3" id="KW-1185">Reference proteome</keyword>
<dbReference type="InterPro" id="IPR059123">
    <property type="entry name" value="StrF_dom"/>
</dbReference>
<sequence>MNDQQICFITCVSNPAQYEQSLHYQRSLHVPEGFSIDWISIPESENMARGYNTAMKSSQAKYKIYLHQDVYILQPYFLDDLIQLFVKHEQLGMVGVAGAATIPTNGIWWESPYLYGKVYSSHSGRIYPLEFRPIQQAYERVRAIDGLIMATQIDLSWRDDVFSGPFFYDTSQSLEMIKAGYEVGVWNQTAPCCIHDCGIANLVGYEHYRQLFIDHYESYLG</sequence>
<evidence type="ECO:0000313" key="3">
    <source>
        <dbReference type="Proteomes" id="UP001652445"/>
    </source>
</evidence>
<evidence type="ECO:0000313" key="2">
    <source>
        <dbReference type="EMBL" id="MCU6796585.1"/>
    </source>
</evidence>
<dbReference type="Gene3D" id="3.90.550.10">
    <property type="entry name" value="Spore Coat Polysaccharide Biosynthesis Protein SpsA, Chain A"/>
    <property type="match status" value="1"/>
</dbReference>
<dbReference type="SUPFAM" id="SSF53448">
    <property type="entry name" value="Nucleotide-diphospho-sugar transferases"/>
    <property type="match status" value="1"/>
</dbReference>
<dbReference type="Proteomes" id="UP001652445">
    <property type="component" value="Unassembled WGS sequence"/>
</dbReference>
<feature type="domain" description="Streptomycin biosynthesis protein StrF" evidence="1">
    <location>
        <begin position="7"/>
        <end position="216"/>
    </location>
</feature>
<name>A0ABT2UPM0_9BACL</name>
<evidence type="ECO:0000259" key="1">
    <source>
        <dbReference type="Pfam" id="PF13712"/>
    </source>
</evidence>
<organism evidence="2 3">
    <name type="scientific">Paenibacillus baimaensis</name>
    <dbReference type="NCBI Taxonomy" id="2982185"/>
    <lineage>
        <taxon>Bacteria</taxon>
        <taxon>Bacillati</taxon>
        <taxon>Bacillota</taxon>
        <taxon>Bacilli</taxon>
        <taxon>Bacillales</taxon>
        <taxon>Paenibacillaceae</taxon>
        <taxon>Paenibacillus</taxon>
    </lineage>
</organism>
<gene>
    <name evidence="2" type="ORF">OB236_31120</name>
</gene>
<dbReference type="RefSeq" id="WP_262687431.1">
    <property type="nucleotide sequence ID" value="NZ_JAOQIO010000107.1"/>
</dbReference>
<comment type="caution">
    <text evidence="2">The sequence shown here is derived from an EMBL/GenBank/DDBJ whole genome shotgun (WGS) entry which is preliminary data.</text>
</comment>
<protein>
    <submittedName>
        <fullName evidence="2">Glycosyltransferase family protein</fullName>
    </submittedName>
</protein>
<dbReference type="InterPro" id="IPR029044">
    <property type="entry name" value="Nucleotide-diphossugar_trans"/>
</dbReference>
<proteinExistence type="predicted"/>